<dbReference type="Gene3D" id="3.20.20.30">
    <property type="entry name" value="Luciferase-like domain"/>
    <property type="match status" value="1"/>
</dbReference>
<dbReference type="InterPro" id="IPR050766">
    <property type="entry name" value="Bact_Lucif_Oxidored"/>
</dbReference>
<dbReference type="CDD" id="cd00347">
    <property type="entry name" value="Flavin_utilizing_monoxygenases"/>
    <property type="match status" value="1"/>
</dbReference>
<organism evidence="4 5">
    <name type="scientific">Paenibacillus physcomitrellae</name>
    <dbReference type="NCBI Taxonomy" id="1619311"/>
    <lineage>
        <taxon>Bacteria</taxon>
        <taxon>Bacillati</taxon>
        <taxon>Bacillota</taxon>
        <taxon>Bacilli</taxon>
        <taxon>Bacillales</taxon>
        <taxon>Paenibacillaceae</taxon>
        <taxon>Paenibacillus</taxon>
    </lineage>
</organism>
<dbReference type="InterPro" id="IPR036661">
    <property type="entry name" value="Luciferase-like_sf"/>
</dbReference>
<gene>
    <name evidence="4" type="ORF">GCM10010917_33620</name>
</gene>
<dbReference type="PANTHER" id="PTHR30137">
    <property type="entry name" value="LUCIFERASE-LIKE MONOOXYGENASE"/>
    <property type="match status" value="1"/>
</dbReference>
<dbReference type="SUPFAM" id="SSF51679">
    <property type="entry name" value="Bacterial luciferase-like"/>
    <property type="match status" value="1"/>
</dbReference>
<feature type="region of interest" description="Disordered" evidence="2">
    <location>
        <begin position="251"/>
        <end position="270"/>
    </location>
</feature>
<evidence type="ECO:0000313" key="4">
    <source>
        <dbReference type="EMBL" id="GGA45580.1"/>
    </source>
</evidence>
<reference evidence="5" key="1">
    <citation type="journal article" date="2019" name="Int. J. Syst. Evol. Microbiol.">
        <title>The Global Catalogue of Microorganisms (GCM) 10K type strain sequencing project: providing services to taxonomists for standard genome sequencing and annotation.</title>
        <authorList>
            <consortium name="The Broad Institute Genomics Platform"/>
            <consortium name="The Broad Institute Genome Sequencing Center for Infectious Disease"/>
            <person name="Wu L."/>
            <person name="Ma J."/>
        </authorList>
    </citation>
    <scope>NUCLEOTIDE SEQUENCE [LARGE SCALE GENOMIC DNA]</scope>
    <source>
        <strain evidence="5">CGMCC 1.15044</strain>
    </source>
</reference>
<keyword evidence="5" id="KW-1185">Reference proteome</keyword>
<sequence>MQMTSNQTGSGRLPLRLGVLDLVPQAEGATAEQAVSEAVLLARLAERSGYERYWAAEHHDLPGLACAAPEVLLAHIGAVTRHIRLGTGALLLPHYSPLKVAETFRLLAALNPGRMDLGIGRAPGGPAHASMALSGNFLQRVYGMEQSVQALIELLDGTYAYEGQPVQAKPVPAVEPELWMLGTASKSAVYAAQNGCGFVFGAFMSDEDPAKVLASYREAFVPSKRLAEPKTMMAVGIFCADTSAEAAKLARDSSRDNARPETPVQAPRKHQVQGTAEEAVAMLKQWQRAYNNEEFLVMTPSWNYEARRRSFELLGKCLQNMEQGLL</sequence>
<proteinExistence type="predicted"/>
<evidence type="ECO:0000256" key="1">
    <source>
        <dbReference type="ARBA" id="ARBA00007789"/>
    </source>
</evidence>
<feature type="domain" description="Luciferase-like" evidence="3">
    <location>
        <begin position="16"/>
        <end position="290"/>
    </location>
</feature>
<dbReference type="Proteomes" id="UP000609323">
    <property type="component" value="Unassembled WGS sequence"/>
</dbReference>
<protein>
    <recommendedName>
        <fullName evidence="3">Luciferase-like domain-containing protein</fullName>
    </recommendedName>
</protein>
<dbReference type="InterPro" id="IPR011251">
    <property type="entry name" value="Luciferase-like_dom"/>
</dbReference>
<comment type="caution">
    <text evidence="4">The sequence shown here is derived from an EMBL/GenBank/DDBJ whole genome shotgun (WGS) entry which is preliminary data.</text>
</comment>
<accession>A0ABQ1GKP3</accession>
<dbReference type="PANTHER" id="PTHR30137:SF6">
    <property type="entry name" value="LUCIFERASE-LIKE MONOOXYGENASE"/>
    <property type="match status" value="1"/>
</dbReference>
<dbReference type="NCBIfam" id="TIGR03558">
    <property type="entry name" value="oxido_grp_1"/>
    <property type="match status" value="1"/>
</dbReference>
<comment type="similarity">
    <text evidence="1">To bacterial alkanal monooxygenase alpha and beta chains.</text>
</comment>
<evidence type="ECO:0000259" key="3">
    <source>
        <dbReference type="Pfam" id="PF00296"/>
    </source>
</evidence>
<evidence type="ECO:0000256" key="2">
    <source>
        <dbReference type="SAM" id="MobiDB-lite"/>
    </source>
</evidence>
<dbReference type="EMBL" id="BMHF01000013">
    <property type="protein sequence ID" value="GGA45580.1"/>
    <property type="molecule type" value="Genomic_DNA"/>
</dbReference>
<evidence type="ECO:0000313" key="5">
    <source>
        <dbReference type="Proteomes" id="UP000609323"/>
    </source>
</evidence>
<dbReference type="InterPro" id="IPR019949">
    <property type="entry name" value="CmoO-like"/>
</dbReference>
<dbReference type="Pfam" id="PF00296">
    <property type="entry name" value="Bac_luciferase"/>
    <property type="match status" value="1"/>
</dbReference>
<dbReference type="RefSeq" id="WP_373286391.1">
    <property type="nucleotide sequence ID" value="NZ_BMHF01000013.1"/>
</dbReference>
<name>A0ABQ1GKP3_9BACL</name>